<reference evidence="1 2" key="1">
    <citation type="submission" date="2021-05" db="EMBL/GenBank/DDBJ databases">
        <title>Genome Assembly of Synthetic Allotetraploid Brassica napus Reveals Homoeologous Exchanges between Subgenomes.</title>
        <authorList>
            <person name="Davis J.T."/>
        </authorList>
    </citation>
    <scope>NUCLEOTIDE SEQUENCE [LARGE SCALE GENOMIC DNA]</scope>
    <source>
        <strain evidence="2">cv. Da-Ae</strain>
        <tissue evidence="1">Seedling</tissue>
    </source>
</reference>
<protein>
    <submittedName>
        <fullName evidence="1">Uncharacterized protein</fullName>
    </submittedName>
</protein>
<proteinExistence type="predicted"/>
<keyword evidence="2" id="KW-1185">Reference proteome</keyword>
<accession>A0ABQ8D3S9</accession>
<sequence length="14" mass="1804">MRSIGFLRFFFLNR</sequence>
<dbReference type="Proteomes" id="UP000824890">
    <property type="component" value="Unassembled WGS sequence"/>
</dbReference>
<organism evidence="1 2">
    <name type="scientific">Brassica napus</name>
    <name type="common">Rape</name>
    <dbReference type="NCBI Taxonomy" id="3708"/>
    <lineage>
        <taxon>Eukaryota</taxon>
        <taxon>Viridiplantae</taxon>
        <taxon>Streptophyta</taxon>
        <taxon>Embryophyta</taxon>
        <taxon>Tracheophyta</taxon>
        <taxon>Spermatophyta</taxon>
        <taxon>Magnoliopsida</taxon>
        <taxon>eudicotyledons</taxon>
        <taxon>Gunneridae</taxon>
        <taxon>Pentapetalae</taxon>
        <taxon>rosids</taxon>
        <taxon>malvids</taxon>
        <taxon>Brassicales</taxon>
        <taxon>Brassicaceae</taxon>
        <taxon>Brassiceae</taxon>
        <taxon>Brassica</taxon>
    </lineage>
</organism>
<name>A0ABQ8D3S9_BRANA</name>
<dbReference type="EMBL" id="JAGKQM010000006">
    <property type="protein sequence ID" value="KAH0923185.1"/>
    <property type="molecule type" value="Genomic_DNA"/>
</dbReference>
<evidence type="ECO:0000313" key="1">
    <source>
        <dbReference type="EMBL" id="KAH0923185.1"/>
    </source>
</evidence>
<comment type="caution">
    <text evidence="1">The sequence shown here is derived from an EMBL/GenBank/DDBJ whole genome shotgun (WGS) entry which is preliminary data.</text>
</comment>
<evidence type="ECO:0000313" key="2">
    <source>
        <dbReference type="Proteomes" id="UP000824890"/>
    </source>
</evidence>
<gene>
    <name evidence="1" type="ORF">HID58_023203</name>
</gene>